<sequence>MSNYEYRVTVEGNQAHADTYGGSADDRFIFSQHKTEAAAKRGAATVRSYGFKDVRIEPIAEIEHDFDAYDMSGDDDLRDYSEERYNRDYCDYCGTTHDEGKHVDEPASDGWYRQAEREAELADAYGPNDV</sequence>
<dbReference type="AlphaFoldDB" id="A0A7L9QBU0"/>
<evidence type="ECO:0000313" key="1">
    <source>
        <dbReference type="EMBL" id="QOL00372.1"/>
    </source>
</evidence>
<reference evidence="1" key="1">
    <citation type="submission" date="2020-09" db="EMBL/GenBank/DDBJ databases">
        <title>A new high-throughput screening method to detect antimicrobial volatiles from metagenomic clone libraries.</title>
        <authorList>
            <person name="Stocker F."/>
            <person name="Obermeier M."/>
            <person name="Resch K."/>
            <person name="Berg G."/>
            <person name="Mueller Bogota C.A."/>
        </authorList>
    </citation>
    <scope>NUCLEOTIDE SEQUENCE</scope>
</reference>
<proteinExistence type="predicted"/>
<name>A0A7L9QBU0_9ZZZZ</name>
<accession>A0A7L9QBU0</accession>
<organism evidence="1">
    <name type="scientific">uncultured organism</name>
    <dbReference type="NCBI Taxonomy" id="155900"/>
    <lineage>
        <taxon>unclassified sequences</taxon>
        <taxon>environmental samples</taxon>
    </lineage>
</organism>
<dbReference type="EMBL" id="MW000467">
    <property type="protein sequence ID" value="QOL00372.1"/>
    <property type="molecule type" value="Genomic_DNA"/>
</dbReference>
<protein>
    <submittedName>
        <fullName evidence="1">Uncharacterized protein</fullName>
    </submittedName>
</protein>